<evidence type="ECO:0000256" key="1">
    <source>
        <dbReference type="SAM" id="MobiDB-lite"/>
    </source>
</evidence>
<dbReference type="Proteomes" id="UP001479436">
    <property type="component" value="Unassembled WGS sequence"/>
</dbReference>
<evidence type="ECO:0000313" key="3">
    <source>
        <dbReference type="Proteomes" id="UP001479436"/>
    </source>
</evidence>
<evidence type="ECO:0000313" key="2">
    <source>
        <dbReference type="EMBL" id="KAK9670994.1"/>
    </source>
</evidence>
<feature type="compositionally biased region" description="Basic and acidic residues" evidence="1">
    <location>
        <begin position="1"/>
        <end position="11"/>
    </location>
</feature>
<feature type="compositionally biased region" description="Basic and acidic residues" evidence="1">
    <location>
        <begin position="20"/>
        <end position="35"/>
    </location>
</feature>
<proteinExistence type="predicted"/>
<feature type="region of interest" description="Disordered" evidence="1">
    <location>
        <begin position="75"/>
        <end position="94"/>
    </location>
</feature>
<comment type="caution">
    <text evidence="2">The sequence shown here is derived from an EMBL/GenBank/DDBJ whole genome shotgun (WGS) entry which is preliminary data.</text>
</comment>
<gene>
    <name evidence="2" type="ORF">K7432_017133</name>
</gene>
<dbReference type="EMBL" id="JASJQH010010252">
    <property type="protein sequence ID" value="KAK9670994.1"/>
    <property type="molecule type" value="Genomic_DNA"/>
</dbReference>
<organism evidence="2 3">
    <name type="scientific">Basidiobolus ranarum</name>
    <dbReference type="NCBI Taxonomy" id="34480"/>
    <lineage>
        <taxon>Eukaryota</taxon>
        <taxon>Fungi</taxon>
        <taxon>Fungi incertae sedis</taxon>
        <taxon>Zoopagomycota</taxon>
        <taxon>Entomophthoromycotina</taxon>
        <taxon>Basidiobolomycetes</taxon>
        <taxon>Basidiobolales</taxon>
        <taxon>Basidiobolaceae</taxon>
        <taxon>Basidiobolus</taxon>
    </lineage>
</organism>
<sequence>MEITESHEPTEASKASDTTSSHDIRKPTDKPTETVKYHEASKALTSPNVSATHESLKPTVIHKDTKAFESYTVSETSEATEIRHTPTASVTTKASKESHILETIKSMKPVVSSEITSTTNVHTSDEFKSSSATTRPTTYIAPPSCVPNTNTVTITTTVTVTPVEPIITHSPKPTEATCFNGTYKCADPGYSQLFTVCVNGVQLKNNCAAGTVCKSFAGSIICDWA</sequence>
<protein>
    <recommendedName>
        <fullName evidence="4">Chitin-binding type-2 domain-containing protein</fullName>
    </recommendedName>
</protein>
<accession>A0ABR2VKZ7</accession>
<evidence type="ECO:0008006" key="4">
    <source>
        <dbReference type="Google" id="ProtNLM"/>
    </source>
</evidence>
<keyword evidence="3" id="KW-1185">Reference proteome</keyword>
<reference evidence="2 3" key="1">
    <citation type="submission" date="2023-04" db="EMBL/GenBank/DDBJ databases">
        <title>Genome of Basidiobolus ranarum AG-B5.</title>
        <authorList>
            <person name="Stajich J.E."/>
            <person name="Carter-House D."/>
            <person name="Gryganskyi A."/>
        </authorList>
    </citation>
    <scope>NUCLEOTIDE SEQUENCE [LARGE SCALE GENOMIC DNA]</scope>
    <source>
        <strain evidence="2 3">AG-B5</strain>
    </source>
</reference>
<name>A0ABR2VKZ7_9FUNG</name>
<feature type="region of interest" description="Disordered" evidence="1">
    <location>
        <begin position="1"/>
        <end position="35"/>
    </location>
</feature>